<name>A0A437M5F2_9SPHN</name>
<feature type="domain" description="Hydantoinase B/oxoprolinase" evidence="2">
    <location>
        <begin position="8"/>
        <end position="536"/>
    </location>
</feature>
<dbReference type="RefSeq" id="WP_127741013.1">
    <property type="nucleotide sequence ID" value="NZ_SACN01000001.1"/>
</dbReference>
<proteinExistence type="predicted"/>
<feature type="region of interest" description="Disordered" evidence="1">
    <location>
        <begin position="528"/>
        <end position="553"/>
    </location>
</feature>
<dbReference type="GO" id="GO:0017168">
    <property type="term" value="F:5-oxoprolinase (ATP-hydrolyzing) activity"/>
    <property type="evidence" value="ECO:0007669"/>
    <property type="project" value="TreeGrafter"/>
</dbReference>
<keyword evidence="4" id="KW-1185">Reference proteome</keyword>
<feature type="region of interest" description="Disordered" evidence="1">
    <location>
        <begin position="479"/>
        <end position="507"/>
    </location>
</feature>
<dbReference type="Proteomes" id="UP000282971">
    <property type="component" value="Unassembled WGS sequence"/>
</dbReference>
<dbReference type="OrthoDB" id="9761586at2"/>
<evidence type="ECO:0000256" key="1">
    <source>
        <dbReference type="SAM" id="MobiDB-lite"/>
    </source>
</evidence>
<dbReference type="EMBL" id="SACN01000001">
    <property type="protein sequence ID" value="RVT92918.1"/>
    <property type="molecule type" value="Genomic_DNA"/>
</dbReference>
<dbReference type="Pfam" id="PF02538">
    <property type="entry name" value="Hydantoinase_B"/>
    <property type="match status" value="1"/>
</dbReference>
<protein>
    <submittedName>
        <fullName evidence="3">Hydantoinase B/oxoprolinase family protein</fullName>
    </submittedName>
</protein>
<dbReference type="PANTHER" id="PTHR11365:SF23">
    <property type="entry name" value="HYPOTHETICAL 5-OXOPROLINASE (EUROFUNG)-RELATED"/>
    <property type="match status" value="1"/>
</dbReference>
<feature type="compositionally biased region" description="Basic and acidic residues" evidence="1">
    <location>
        <begin position="538"/>
        <end position="553"/>
    </location>
</feature>
<sequence>MSANFSIDRDVFQHQLVGIAEEMSRALRRSAFSAVIWDSYDYACGIFTPEGEMLAQAETIASQLGTMSTAYGHIRQRIPLEQWKPGDVFICNDPYKGCTHTPDITLFSPIFNDGEIIGVASTIAHHLDIGGRFPGTTVADNVEVYAEGLIFPQIRFIDGGVQNETAVEFIRSNVRFPDICLGDLRAQVAGCRTAERRLAELAALHGNETFRRLAAATLNYGEAYARGMVERIADGRYEAETLLEDGIASEDNIRLHVVVTIEGSSIKVDFAGSSDQRPAALNCPWSSTISMTNYALKCVVAPDTPQNGGFNRVFSVEAPLGSVLNPRKPAAVAARHFVQQGVADVILKALSEAVPERSAAGSQISFPVFRASGVDDRPGRLKTGEAVPFTVLDLMGGGMGGSVAHDGLDAVDTHGSNCSLISAEVMESLGPVRVLRSALVPNSGGEGQHRGGLALERVYEFLTDSAAGWVRLQQRSAETAPWGGRGGKAGSPSLVVYNPDTDRERGYLSPRENMLSFGMGDKILVRSAGGGGFGSPQDRPEAERVRDQQEGYV</sequence>
<dbReference type="InterPro" id="IPR045079">
    <property type="entry name" value="Oxoprolinase-like"/>
</dbReference>
<organism evidence="3 4">
    <name type="scientific">Sphingomonas crocodyli</name>
    <dbReference type="NCBI Taxonomy" id="1979270"/>
    <lineage>
        <taxon>Bacteria</taxon>
        <taxon>Pseudomonadati</taxon>
        <taxon>Pseudomonadota</taxon>
        <taxon>Alphaproteobacteria</taxon>
        <taxon>Sphingomonadales</taxon>
        <taxon>Sphingomonadaceae</taxon>
        <taxon>Sphingomonas</taxon>
    </lineage>
</organism>
<evidence type="ECO:0000313" key="4">
    <source>
        <dbReference type="Proteomes" id="UP000282971"/>
    </source>
</evidence>
<evidence type="ECO:0000259" key="2">
    <source>
        <dbReference type="Pfam" id="PF02538"/>
    </source>
</evidence>
<dbReference type="InterPro" id="IPR003692">
    <property type="entry name" value="Hydantoinase_B"/>
</dbReference>
<gene>
    <name evidence="3" type="ORF">EOD43_03135</name>
</gene>
<dbReference type="GO" id="GO:0006749">
    <property type="term" value="P:glutathione metabolic process"/>
    <property type="evidence" value="ECO:0007669"/>
    <property type="project" value="TreeGrafter"/>
</dbReference>
<reference evidence="3 4" key="1">
    <citation type="submission" date="2019-01" db="EMBL/GenBank/DDBJ databases">
        <authorList>
            <person name="Chen W.-M."/>
        </authorList>
    </citation>
    <scope>NUCLEOTIDE SEQUENCE [LARGE SCALE GENOMIC DNA]</scope>
    <source>
        <strain evidence="3 4">CCP-7</strain>
    </source>
</reference>
<comment type="caution">
    <text evidence="3">The sequence shown here is derived from an EMBL/GenBank/DDBJ whole genome shotgun (WGS) entry which is preliminary data.</text>
</comment>
<dbReference type="AlphaFoldDB" id="A0A437M5F2"/>
<accession>A0A437M5F2</accession>
<evidence type="ECO:0000313" key="3">
    <source>
        <dbReference type="EMBL" id="RVT92918.1"/>
    </source>
</evidence>
<dbReference type="PANTHER" id="PTHR11365">
    <property type="entry name" value="5-OXOPROLINASE RELATED"/>
    <property type="match status" value="1"/>
</dbReference>
<dbReference type="GO" id="GO:0005829">
    <property type="term" value="C:cytosol"/>
    <property type="evidence" value="ECO:0007669"/>
    <property type="project" value="TreeGrafter"/>
</dbReference>